<dbReference type="NCBIfam" id="TIGR00254">
    <property type="entry name" value="GGDEF"/>
    <property type="match status" value="1"/>
</dbReference>
<dbReference type="PIRSF" id="PIRSF005925">
    <property type="entry name" value="Dos"/>
    <property type="match status" value="1"/>
</dbReference>
<dbReference type="RefSeq" id="WP_254600789.1">
    <property type="nucleotide sequence ID" value="NZ_CADIJQ010000020.1"/>
</dbReference>
<dbReference type="Gene3D" id="3.30.450.40">
    <property type="match status" value="1"/>
</dbReference>
<dbReference type="InterPro" id="IPR043128">
    <property type="entry name" value="Rev_trsase/Diguanyl_cyclase"/>
</dbReference>
<dbReference type="InterPro" id="IPR035965">
    <property type="entry name" value="PAS-like_dom_sf"/>
</dbReference>
<protein>
    <recommendedName>
        <fullName evidence="8">Oxygen sensor protein DosP</fullName>
    </recommendedName>
</protein>
<dbReference type="InterPro" id="IPR000160">
    <property type="entry name" value="GGDEF_dom"/>
</dbReference>
<evidence type="ECO:0008006" key="8">
    <source>
        <dbReference type="Google" id="ProtNLM"/>
    </source>
</evidence>
<dbReference type="SMART" id="SM00065">
    <property type="entry name" value="GAF"/>
    <property type="match status" value="1"/>
</dbReference>
<dbReference type="SMART" id="SM00267">
    <property type="entry name" value="GGDEF"/>
    <property type="match status" value="1"/>
</dbReference>
<dbReference type="SMART" id="SM00052">
    <property type="entry name" value="EAL"/>
    <property type="match status" value="1"/>
</dbReference>
<evidence type="ECO:0000259" key="3">
    <source>
        <dbReference type="PROSITE" id="PS50113"/>
    </source>
</evidence>
<name>A0A6S7AR08_9BURK</name>
<dbReference type="InterPro" id="IPR052155">
    <property type="entry name" value="Biofilm_reg_signaling"/>
</dbReference>
<dbReference type="SMART" id="SM00091">
    <property type="entry name" value="PAS"/>
    <property type="match status" value="1"/>
</dbReference>
<dbReference type="InterPro" id="IPR029016">
    <property type="entry name" value="GAF-like_dom_sf"/>
</dbReference>
<dbReference type="InterPro" id="IPR001610">
    <property type="entry name" value="PAC"/>
</dbReference>
<organism evidence="6 7">
    <name type="scientific">Achromobacter kerstersii</name>
    <dbReference type="NCBI Taxonomy" id="1353890"/>
    <lineage>
        <taxon>Bacteria</taxon>
        <taxon>Pseudomonadati</taxon>
        <taxon>Pseudomonadota</taxon>
        <taxon>Betaproteobacteria</taxon>
        <taxon>Burkholderiales</taxon>
        <taxon>Alcaligenaceae</taxon>
        <taxon>Achromobacter</taxon>
    </lineage>
</organism>
<dbReference type="FunFam" id="3.30.70.270:FF:000001">
    <property type="entry name" value="Diguanylate cyclase domain protein"/>
    <property type="match status" value="1"/>
</dbReference>
<evidence type="ECO:0000313" key="7">
    <source>
        <dbReference type="Proteomes" id="UP000494269"/>
    </source>
</evidence>
<evidence type="ECO:0000259" key="5">
    <source>
        <dbReference type="PROSITE" id="PS50887"/>
    </source>
</evidence>
<dbReference type="GO" id="GO:0071111">
    <property type="term" value="F:cyclic-guanylate-specific phosphodiesterase activity"/>
    <property type="evidence" value="ECO:0007669"/>
    <property type="project" value="UniProtKB-EC"/>
</dbReference>
<feature type="domain" description="GGDEF" evidence="5">
    <location>
        <begin position="463"/>
        <end position="595"/>
    </location>
</feature>
<dbReference type="NCBIfam" id="TIGR00229">
    <property type="entry name" value="sensory_box"/>
    <property type="match status" value="2"/>
</dbReference>
<dbReference type="PROSITE" id="PS50113">
    <property type="entry name" value="PAC"/>
    <property type="match status" value="1"/>
</dbReference>
<reference evidence="6 7" key="1">
    <citation type="submission" date="2020-04" db="EMBL/GenBank/DDBJ databases">
        <authorList>
            <person name="De Canck E."/>
        </authorList>
    </citation>
    <scope>NUCLEOTIDE SEQUENCE [LARGE SCALE GENOMIC DNA]</scope>
    <source>
        <strain evidence="6 7">LMG 3441</strain>
    </source>
</reference>
<dbReference type="InterPro" id="IPR012226">
    <property type="entry name" value="Diguanyl_cyclase/Pdiesterase"/>
</dbReference>
<feature type="domain" description="PAS" evidence="2">
    <location>
        <begin position="140"/>
        <end position="194"/>
    </location>
</feature>
<dbReference type="PANTHER" id="PTHR44757">
    <property type="entry name" value="DIGUANYLATE CYCLASE DGCP"/>
    <property type="match status" value="1"/>
</dbReference>
<dbReference type="PROSITE" id="PS50887">
    <property type="entry name" value="GGDEF"/>
    <property type="match status" value="1"/>
</dbReference>
<dbReference type="InterPro" id="IPR000700">
    <property type="entry name" value="PAS-assoc_C"/>
</dbReference>
<sequence length="858" mass="94444">MLDTHVSVSSAGPQGAAWHAGNYLTSMDRALLLFDFDADGSLMNANANFLAAVGYTREEALALRHDMLCDSMDEGKGIASGEQIWTRLLQGEHFSGTCRYRMKNGGTLWIEATYMPLRNDEGDVARISVISRKSIADAERQEEVRLLLLGINETGNAVAVSGCDGRIVYVNDGFQRMLGFARGDALHQELGELLAGGRPDGGTREELDRRIACREGFHKDVLVYDRGGKPLWVSVMANSVFDDRGTLVNVVDVLTDITPTKVHEVLQRRVLQAMVNEASVVEVMNMVCREVERLAPEVAATVLRVDDTGHLRPLAAPSMPAPYTDALDGVKIGPQAGACGTSAFLGRPVIVPDIATDPLWDDYRHLPLPEDVKACWSSPIKSSDGRVIGTFCFYFRERRLPDDFHHRLVDVCVYLCALALEREEARARIRQLAFYDELTGLPNRNLLLAQAEQAIARAEPERKRVAVLFLDLDRFKQVNDTLGHPIGDALLRDVAQRLRRLARPADIVGRLSGDEFVMLMPDFEHGRLTAAAEHILVALAQPFSVGGITLNPSVSIGISVFPENGRDMDTLLRHADMAMYQAKTAGRNRISFFSAEMNRQAQERLALEAALRDALEAKALRLHYQPQVGLKNGSLYGVEALARWRHPTLGDISPVRFVPLAEECGLIGDLGDWALREACSQLSIWRNNGLRVPSVSVNLSATNFHNLNLPRMIAATLAEFGLAPADLMLEITEGVVLDATAGTLRTIAELHRLGVRLSMDDFGTGYSSLGHLRRLIVDELKLDRSFVQGLESDDAARALTSAVIRIGESLSLPVVAEGVENEEQRRFLIEQGCAAGQGFLFSPPLPANDLEEWLRGRP</sequence>
<dbReference type="Proteomes" id="UP000494269">
    <property type="component" value="Unassembled WGS sequence"/>
</dbReference>
<dbReference type="EMBL" id="CADIJQ010000020">
    <property type="protein sequence ID" value="CAB3744265.1"/>
    <property type="molecule type" value="Genomic_DNA"/>
</dbReference>
<dbReference type="SUPFAM" id="SSF55781">
    <property type="entry name" value="GAF domain-like"/>
    <property type="match status" value="1"/>
</dbReference>
<dbReference type="InterPro" id="IPR035919">
    <property type="entry name" value="EAL_sf"/>
</dbReference>
<feature type="domain" description="EAL" evidence="4">
    <location>
        <begin position="604"/>
        <end position="858"/>
    </location>
</feature>
<dbReference type="GO" id="GO:0071732">
    <property type="term" value="P:cellular response to nitric oxide"/>
    <property type="evidence" value="ECO:0007669"/>
    <property type="project" value="UniProtKB-ARBA"/>
</dbReference>
<dbReference type="SUPFAM" id="SSF55073">
    <property type="entry name" value="Nucleotide cyclase"/>
    <property type="match status" value="1"/>
</dbReference>
<dbReference type="InterPro" id="IPR000014">
    <property type="entry name" value="PAS"/>
</dbReference>
<dbReference type="AlphaFoldDB" id="A0A6S7AR08"/>
<dbReference type="Gene3D" id="3.30.70.270">
    <property type="match status" value="1"/>
</dbReference>
<dbReference type="Pfam" id="PF08447">
    <property type="entry name" value="PAS_3"/>
    <property type="match status" value="1"/>
</dbReference>
<dbReference type="Gene3D" id="3.30.450.20">
    <property type="entry name" value="PAS domain"/>
    <property type="match status" value="2"/>
</dbReference>
<dbReference type="CDD" id="cd01949">
    <property type="entry name" value="GGDEF"/>
    <property type="match status" value="1"/>
</dbReference>
<dbReference type="SUPFAM" id="SSF55785">
    <property type="entry name" value="PYP-like sensor domain (PAS domain)"/>
    <property type="match status" value="2"/>
</dbReference>
<accession>A0A6S7AR08</accession>
<dbReference type="PROSITE" id="PS50112">
    <property type="entry name" value="PAS"/>
    <property type="match status" value="2"/>
</dbReference>
<dbReference type="SMART" id="SM00086">
    <property type="entry name" value="PAC"/>
    <property type="match status" value="2"/>
</dbReference>
<dbReference type="PROSITE" id="PS50883">
    <property type="entry name" value="EAL"/>
    <property type="match status" value="1"/>
</dbReference>
<evidence type="ECO:0000259" key="2">
    <source>
        <dbReference type="PROSITE" id="PS50112"/>
    </source>
</evidence>
<comment type="catalytic activity">
    <reaction evidence="1">
        <text>3',3'-c-di-GMP + H2O = 5'-phosphoguanylyl(3'-&gt;5')guanosine + H(+)</text>
        <dbReference type="Rhea" id="RHEA:24902"/>
        <dbReference type="ChEBI" id="CHEBI:15377"/>
        <dbReference type="ChEBI" id="CHEBI:15378"/>
        <dbReference type="ChEBI" id="CHEBI:58754"/>
        <dbReference type="ChEBI" id="CHEBI:58805"/>
        <dbReference type="EC" id="3.1.4.52"/>
    </reaction>
    <physiologicalReaction direction="left-to-right" evidence="1">
        <dbReference type="Rhea" id="RHEA:24903"/>
    </physiologicalReaction>
</comment>
<gene>
    <name evidence="6" type="ORF">LMG3441_06125</name>
</gene>
<feature type="domain" description="PAC" evidence="3">
    <location>
        <begin position="217"/>
        <end position="269"/>
    </location>
</feature>
<evidence type="ECO:0000259" key="4">
    <source>
        <dbReference type="PROSITE" id="PS50883"/>
    </source>
</evidence>
<dbReference type="Pfam" id="PF13426">
    <property type="entry name" value="PAS_9"/>
    <property type="match status" value="1"/>
</dbReference>
<evidence type="ECO:0000313" key="6">
    <source>
        <dbReference type="EMBL" id="CAB3744265.1"/>
    </source>
</evidence>
<evidence type="ECO:0000256" key="1">
    <source>
        <dbReference type="ARBA" id="ARBA00051114"/>
    </source>
</evidence>
<dbReference type="Pfam" id="PF00990">
    <property type="entry name" value="GGDEF"/>
    <property type="match status" value="1"/>
</dbReference>
<dbReference type="InterPro" id="IPR013655">
    <property type="entry name" value="PAS_fold_3"/>
</dbReference>
<keyword evidence="7" id="KW-1185">Reference proteome</keyword>
<dbReference type="Pfam" id="PF00563">
    <property type="entry name" value="EAL"/>
    <property type="match status" value="1"/>
</dbReference>
<dbReference type="Gene3D" id="3.20.20.450">
    <property type="entry name" value="EAL domain"/>
    <property type="match status" value="1"/>
</dbReference>
<dbReference type="FunFam" id="3.20.20.450:FF:000001">
    <property type="entry name" value="Cyclic di-GMP phosphodiesterase yahA"/>
    <property type="match status" value="1"/>
</dbReference>
<dbReference type="CDD" id="cd01948">
    <property type="entry name" value="EAL"/>
    <property type="match status" value="1"/>
</dbReference>
<dbReference type="InterPro" id="IPR029787">
    <property type="entry name" value="Nucleotide_cyclase"/>
</dbReference>
<proteinExistence type="predicted"/>
<dbReference type="PANTHER" id="PTHR44757:SF2">
    <property type="entry name" value="BIOFILM ARCHITECTURE MAINTENANCE PROTEIN MBAA"/>
    <property type="match status" value="1"/>
</dbReference>
<feature type="domain" description="PAS" evidence="2">
    <location>
        <begin position="33"/>
        <end position="61"/>
    </location>
</feature>
<dbReference type="Pfam" id="PF13185">
    <property type="entry name" value="GAF_2"/>
    <property type="match status" value="1"/>
</dbReference>
<dbReference type="SUPFAM" id="SSF141868">
    <property type="entry name" value="EAL domain-like"/>
    <property type="match status" value="1"/>
</dbReference>
<dbReference type="InterPro" id="IPR001633">
    <property type="entry name" value="EAL_dom"/>
</dbReference>
<dbReference type="InterPro" id="IPR003018">
    <property type="entry name" value="GAF"/>
</dbReference>
<dbReference type="CDD" id="cd00130">
    <property type="entry name" value="PAS"/>
    <property type="match status" value="2"/>
</dbReference>